<evidence type="ECO:0000256" key="1">
    <source>
        <dbReference type="SAM" id="MobiDB-lite"/>
    </source>
</evidence>
<dbReference type="EMBL" id="UYJE01003335">
    <property type="protein sequence ID" value="VDI18426.1"/>
    <property type="molecule type" value="Genomic_DNA"/>
</dbReference>
<feature type="compositionally biased region" description="Polar residues" evidence="1">
    <location>
        <begin position="262"/>
        <end position="272"/>
    </location>
</feature>
<reference evidence="2" key="1">
    <citation type="submission" date="2018-11" db="EMBL/GenBank/DDBJ databases">
        <authorList>
            <person name="Alioto T."/>
            <person name="Alioto T."/>
        </authorList>
    </citation>
    <scope>NUCLEOTIDE SEQUENCE</scope>
</reference>
<gene>
    <name evidence="2" type="ORF">MGAL_10B063166</name>
</gene>
<dbReference type="OrthoDB" id="10478467at2759"/>
<accession>A0A8B6DEH1</accession>
<evidence type="ECO:0000313" key="2">
    <source>
        <dbReference type="EMBL" id="VDI18426.1"/>
    </source>
</evidence>
<dbReference type="Proteomes" id="UP000596742">
    <property type="component" value="Unassembled WGS sequence"/>
</dbReference>
<name>A0A8B6DEH1_MYTGA</name>
<protein>
    <recommendedName>
        <fullName evidence="4">DZIP3-like HEPN domain-containing protein</fullName>
    </recommendedName>
</protein>
<sequence>MENFVRMFMLLVEVAVDVIRQFLESKIQPDNFETFLQQHRHDLYHLCYNRGRCCSCGLSPTLPTQAVLRKAQLDILFVKQPSVNCSSNSRFCCCSYIATPSIQLDTIDITLCIAIINNFITLNQQQNDCLNDIRIVRNEISHFAHQHDIDSAEFYRMWGTVTNASIHLAACINHTYSADIQDTIERLRTRTILAVEYTESLREIVKWLNHDEENRAEMNETMKRIESKLDGMNFALKGQQSRNKHENELPYRPKTHPKSTEGKNQSQDEGNSSYFRSYNEIEKLRQEGDKNKKSAEMFAILVYIVLHGSSSVKKIDANIVKKIFKSIFHYDVSCDLLSIKSCINDLTPRYLEQIGDDVTTREAVVSQAVICLFGNECFRCFIEICSISILFEHLLPTKEKVMGYCKFDAYSIVLALIDRLQCNPDVVHIGKHIRKLVNKIQNIEIVNIFLDILKKSKKSINGIYMILFLDGLTSRGTNFTAFEKQIRSYELLYRKVDEAENVVFHVIVTHSVEYERLKLYTEYFCKNQPEVMQVKNKSRLNPLHIAGFLGRVEIIGIFMCNSNERDGKLIGEIRSSVKSGLDKLKRLNSSKSDGGDVLKKVKLGKESDYFCILDLTGNNAQETEDIDFSKLIGDSIVEVITDIKKGLNAFTKIPDILKTINKATKLKD</sequence>
<keyword evidence="3" id="KW-1185">Reference proteome</keyword>
<evidence type="ECO:0000313" key="3">
    <source>
        <dbReference type="Proteomes" id="UP000596742"/>
    </source>
</evidence>
<evidence type="ECO:0008006" key="4">
    <source>
        <dbReference type="Google" id="ProtNLM"/>
    </source>
</evidence>
<feature type="region of interest" description="Disordered" evidence="1">
    <location>
        <begin position="239"/>
        <end position="272"/>
    </location>
</feature>
<organism evidence="2 3">
    <name type="scientific">Mytilus galloprovincialis</name>
    <name type="common">Mediterranean mussel</name>
    <dbReference type="NCBI Taxonomy" id="29158"/>
    <lineage>
        <taxon>Eukaryota</taxon>
        <taxon>Metazoa</taxon>
        <taxon>Spiralia</taxon>
        <taxon>Lophotrochozoa</taxon>
        <taxon>Mollusca</taxon>
        <taxon>Bivalvia</taxon>
        <taxon>Autobranchia</taxon>
        <taxon>Pteriomorphia</taxon>
        <taxon>Mytilida</taxon>
        <taxon>Mytiloidea</taxon>
        <taxon>Mytilidae</taxon>
        <taxon>Mytilinae</taxon>
        <taxon>Mytilus</taxon>
    </lineage>
</organism>
<comment type="caution">
    <text evidence="2">The sequence shown here is derived from an EMBL/GenBank/DDBJ whole genome shotgun (WGS) entry which is preliminary data.</text>
</comment>
<dbReference type="AlphaFoldDB" id="A0A8B6DEH1"/>
<proteinExistence type="predicted"/>